<accession>A0A1R3L3D9</accession>
<evidence type="ECO:0000313" key="2">
    <source>
        <dbReference type="EMBL" id="OMP13864.1"/>
    </source>
</evidence>
<evidence type="ECO:0000256" key="1">
    <source>
        <dbReference type="SAM" id="MobiDB-lite"/>
    </source>
</evidence>
<sequence>MQPAPTTLPPRQNEPGIRQQDVRHARRLQCFVRPEVAQGRVVQQRNEARNGQRRRMLRPLHEREVPLPLRKEALAVALRKCDIGLLLDGDVGGRFTIAHQRAAQPLAAEMAEARLELVALRPNHITAPRGRWGNARGARVLPLPDDHTPRDTSLPSTCVLRSDAKPDS</sequence>
<organism evidence="2 3">
    <name type="scientific">Corchorus olitorius</name>
    <dbReference type="NCBI Taxonomy" id="93759"/>
    <lineage>
        <taxon>Eukaryota</taxon>
        <taxon>Viridiplantae</taxon>
        <taxon>Streptophyta</taxon>
        <taxon>Embryophyta</taxon>
        <taxon>Tracheophyta</taxon>
        <taxon>Spermatophyta</taxon>
        <taxon>Magnoliopsida</taxon>
        <taxon>eudicotyledons</taxon>
        <taxon>Gunneridae</taxon>
        <taxon>Pentapetalae</taxon>
        <taxon>rosids</taxon>
        <taxon>malvids</taxon>
        <taxon>Malvales</taxon>
        <taxon>Malvaceae</taxon>
        <taxon>Grewioideae</taxon>
        <taxon>Apeibeae</taxon>
        <taxon>Corchorus</taxon>
    </lineage>
</organism>
<protein>
    <submittedName>
        <fullName evidence="2">Uncharacterized protein</fullName>
    </submittedName>
</protein>
<dbReference type="Proteomes" id="UP000187203">
    <property type="component" value="Unassembled WGS sequence"/>
</dbReference>
<reference evidence="3" key="1">
    <citation type="submission" date="2013-09" db="EMBL/GenBank/DDBJ databases">
        <title>Corchorus olitorius genome sequencing.</title>
        <authorList>
            <person name="Alam M."/>
            <person name="Haque M.S."/>
            <person name="Islam M.S."/>
            <person name="Emdad E.M."/>
            <person name="Islam M.M."/>
            <person name="Ahmed B."/>
            <person name="Halim A."/>
            <person name="Hossen Q.M.M."/>
            <person name="Hossain M.Z."/>
            <person name="Ahmed R."/>
            <person name="Khan M.M."/>
            <person name="Islam R."/>
            <person name="Rashid M.M."/>
            <person name="Khan S.A."/>
            <person name="Rahman M.S."/>
            <person name="Alam M."/>
            <person name="Yahiya A.S."/>
            <person name="Khan M.S."/>
            <person name="Azam M.S."/>
            <person name="Haque T."/>
            <person name="Lashkar M.Z.H."/>
            <person name="Akhand A.I."/>
            <person name="Morshed G."/>
            <person name="Roy S."/>
            <person name="Uddin K.S."/>
            <person name="Rabeya T."/>
            <person name="Hossain A.S."/>
            <person name="Chowdhury A."/>
            <person name="Snigdha A.R."/>
            <person name="Mortoza M.S."/>
            <person name="Matin S.A."/>
            <person name="Hoque S.M.E."/>
            <person name="Islam M.K."/>
            <person name="Roy D.K."/>
            <person name="Haider R."/>
            <person name="Moosa M.M."/>
            <person name="Elias S.M."/>
            <person name="Hasan A.M."/>
            <person name="Jahan S."/>
            <person name="Shafiuddin M."/>
            <person name="Mahmood N."/>
            <person name="Shommy N.S."/>
        </authorList>
    </citation>
    <scope>NUCLEOTIDE SEQUENCE [LARGE SCALE GENOMIC DNA]</scope>
    <source>
        <strain evidence="3">cv. O-4</strain>
    </source>
</reference>
<feature type="region of interest" description="Disordered" evidence="1">
    <location>
        <begin position="141"/>
        <end position="168"/>
    </location>
</feature>
<gene>
    <name evidence="2" type="ORF">COLO4_00782</name>
</gene>
<proteinExistence type="predicted"/>
<dbReference type="AlphaFoldDB" id="A0A1R3L3D9"/>
<name>A0A1R3L3D9_9ROSI</name>
<evidence type="ECO:0000313" key="3">
    <source>
        <dbReference type="Proteomes" id="UP000187203"/>
    </source>
</evidence>
<keyword evidence="3" id="KW-1185">Reference proteome</keyword>
<comment type="caution">
    <text evidence="2">The sequence shown here is derived from an EMBL/GenBank/DDBJ whole genome shotgun (WGS) entry which is preliminary data.</text>
</comment>
<dbReference type="EMBL" id="AWUE01003024">
    <property type="protein sequence ID" value="OMP13864.1"/>
    <property type="molecule type" value="Genomic_DNA"/>
</dbReference>